<dbReference type="Proteomes" id="UP000634011">
    <property type="component" value="Unassembled WGS sequence"/>
</dbReference>
<evidence type="ECO:0000256" key="1">
    <source>
        <dbReference type="SAM" id="SignalP"/>
    </source>
</evidence>
<proteinExistence type="predicted"/>
<dbReference type="PROSITE" id="PS51257">
    <property type="entry name" value="PROKAR_LIPOPROTEIN"/>
    <property type="match status" value="1"/>
</dbReference>
<name>A0A923HM90_9BURK</name>
<protein>
    <recommendedName>
        <fullName evidence="2">BIG2 domain-containing protein</fullName>
    </recommendedName>
</protein>
<dbReference type="SMART" id="SM00635">
    <property type="entry name" value="BID_2"/>
    <property type="match status" value="3"/>
</dbReference>
<feature type="chain" id="PRO_5037485706" description="BIG2 domain-containing protein" evidence="1">
    <location>
        <begin position="22"/>
        <end position="825"/>
    </location>
</feature>
<evidence type="ECO:0000313" key="4">
    <source>
        <dbReference type="Proteomes" id="UP000634011"/>
    </source>
</evidence>
<organism evidence="3 4">
    <name type="scientific">Undibacterium jejuense</name>
    <dbReference type="NCBI Taxonomy" id="1344949"/>
    <lineage>
        <taxon>Bacteria</taxon>
        <taxon>Pseudomonadati</taxon>
        <taxon>Pseudomonadota</taxon>
        <taxon>Betaproteobacteria</taxon>
        <taxon>Burkholderiales</taxon>
        <taxon>Oxalobacteraceae</taxon>
        <taxon>Undibacterium</taxon>
    </lineage>
</organism>
<reference evidence="3" key="1">
    <citation type="submission" date="2020-08" db="EMBL/GenBank/DDBJ databases">
        <title>Novel species isolated from subtropical streams in China.</title>
        <authorList>
            <person name="Lu H."/>
        </authorList>
    </citation>
    <scope>NUCLEOTIDE SEQUENCE</scope>
    <source>
        <strain evidence="3">KACC 12607</strain>
    </source>
</reference>
<evidence type="ECO:0000259" key="2">
    <source>
        <dbReference type="SMART" id="SM00635"/>
    </source>
</evidence>
<sequence length="825" mass="79661">MKSFFRIISGLLLLALMSACGGGGGSPGATGSKSPLGTTAPSNINLLPGQTVTYKVSGGVPSYTASSSIISILTTSVSQDILTITATGSGSATVVVTDAANTKVSISITIGTGLALYTSAATMTVGVGATSTPIQIGGGSGIYTVTSSSTSVAAVSAVSTGNTFAIAGISTGTAIVTVTDTLGASVKITVTVGSVSGTLSTTAGTSITVGVGSSTTYTVQGGTAPYAVGSSNQGVVTANVVGGTLTVTGVSLGQANIIVQDSLSNSVTIAVQVGSSSKLFTSAPGAITLGAGSNPVNFTIGGGSQTYAVNSANNAVATASINATNSSSFIITPVGAGSTTVNVTDTSGNSVQISVTVTGSVTPLFTTAPVAITLTTGGASVTGAVASYFIGGGVAPYTAVSNNSTVLTATTSGTSLTLTGLASGTATVTIKDATGTALPLITVTVSGGSTNALYTTAPTAVNIQISSAALAPQYQIFGGVPPYSVVSSNTSIATVSLSGGTYTVQGITAGTSNVVINDSAGSKPVTISVTVGTSTAISFYTSAPSAISLGVTSNNTGTYVLGGGVPPYTASSANSSVVTATVPTSGNTNSLVITGVSPGGPIAVNVVDSNGGKVSTNVTVVGTTSSTMSVAPATVAQAFVGDTLNFVVTGGTAPYTATSNNPSLANVNNGSNITNGTFSATMGAVSSSGVIILVNDKNGNAQQITISAIAAKLPTTLSITPQSWSILSTYSGAIPALTVNGGTSPYQVFTTPATYTTITPNTTVTAGFFPAATAPTLTQLTVAGANVTSSGNFCTGSSSPVTVTFTVIDAANAVATSNMKILPGC</sequence>
<feature type="signal peptide" evidence="1">
    <location>
        <begin position="1"/>
        <end position="21"/>
    </location>
</feature>
<keyword evidence="4" id="KW-1185">Reference proteome</keyword>
<accession>A0A923HM90</accession>
<comment type="caution">
    <text evidence="3">The sequence shown here is derived from an EMBL/GenBank/DDBJ whole genome shotgun (WGS) entry which is preliminary data.</text>
</comment>
<evidence type="ECO:0000313" key="3">
    <source>
        <dbReference type="EMBL" id="MBC3861263.1"/>
    </source>
</evidence>
<dbReference type="RefSeq" id="WP_186911189.1">
    <property type="nucleotide sequence ID" value="NZ_JACOFV010000002.1"/>
</dbReference>
<dbReference type="Gene3D" id="2.60.40.1080">
    <property type="match status" value="1"/>
</dbReference>
<keyword evidence="1" id="KW-0732">Signal</keyword>
<feature type="domain" description="BIG2" evidence="2">
    <location>
        <begin position="368"/>
        <end position="442"/>
    </location>
</feature>
<feature type="domain" description="BIG2" evidence="2">
    <location>
        <begin position="457"/>
        <end position="541"/>
    </location>
</feature>
<dbReference type="AlphaFoldDB" id="A0A923HM90"/>
<dbReference type="InterPro" id="IPR003343">
    <property type="entry name" value="Big_2"/>
</dbReference>
<feature type="domain" description="BIG2" evidence="2">
    <location>
        <begin position="33"/>
        <end position="108"/>
    </location>
</feature>
<dbReference type="EMBL" id="JACOFV010000002">
    <property type="protein sequence ID" value="MBC3861263.1"/>
    <property type="molecule type" value="Genomic_DNA"/>
</dbReference>
<gene>
    <name evidence="3" type="ORF">H8K32_04050</name>
</gene>